<dbReference type="InterPro" id="IPR011047">
    <property type="entry name" value="Quinoprotein_ADH-like_sf"/>
</dbReference>
<evidence type="ECO:0000313" key="3">
    <source>
        <dbReference type="EMBL" id="UUF07590.1"/>
    </source>
</evidence>
<organism evidence="3 4">
    <name type="scientific">Turicibacter bilis</name>
    <dbReference type="NCBI Taxonomy" id="2735723"/>
    <lineage>
        <taxon>Bacteria</taxon>
        <taxon>Bacillati</taxon>
        <taxon>Bacillota</taxon>
        <taxon>Erysipelotrichia</taxon>
        <taxon>Erysipelotrichales</taxon>
        <taxon>Turicibacteraceae</taxon>
        <taxon>Turicibacter</taxon>
    </lineage>
</organism>
<dbReference type="Pfam" id="PF17425">
    <property type="entry name" value="Arylsulfotran_N"/>
    <property type="match status" value="1"/>
</dbReference>
<feature type="domain" description="Arylsulfotransferase N-terminal" evidence="2">
    <location>
        <begin position="65"/>
        <end position="143"/>
    </location>
</feature>
<feature type="transmembrane region" description="Helical" evidence="1">
    <location>
        <begin position="7"/>
        <end position="25"/>
    </location>
</feature>
<evidence type="ECO:0000313" key="4">
    <source>
        <dbReference type="Proteomes" id="UP001058072"/>
    </source>
</evidence>
<dbReference type="SUPFAM" id="SSF50998">
    <property type="entry name" value="Quinoprotein alcohol dehydrogenase-like"/>
    <property type="match status" value="1"/>
</dbReference>
<dbReference type="Pfam" id="PF05935">
    <property type="entry name" value="Arylsulfotrans"/>
    <property type="match status" value="1"/>
</dbReference>
<dbReference type="Proteomes" id="UP001058072">
    <property type="component" value="Chromosome"/>
</dbReference>
<dbReference type="InterPro" id="IPR010262">
    <property type="entry name" value="Arylsulfotransferase_bact"/>
</dbReference>
<proteinExistence type="predicted"/>
<dbReference type="Gene3D" id="2.60.40.3100">
    <property type="entry name" value="Arylsulphate sulphotransferase monomer, N-terminal domain"/>
    <property type="match status" value="1"/>
</dbReference>
<dbReference type="GO" id="GO:0004062">
    <property type="term" value="F:aryl sulfotransferase activity"/>
    <property type="evidence" value="ECO:0007669"/>
    <property type="project" value="InterPro"/>
</dbReference>
<accession>A0A9Q9CFA9</accession>
<name>A0A9Q9CFA9_9FIRM</name>
<gene>
    <name evidence="3" type="ORF">J0J70_08090</name>
</gene>
<dbReference type="AlphaFoldDB" id="A0A9Q9CFA9"/>
<dbReference type="PANTHER" id="PTHR35340:SF10">
    <property type="entry name" value="CYTOPLASMIC PROTEIN"/>
    <property type="match status" value="1"/>
</dbReference>
<protein>
    <submittedName>
        <fullName evidence="3">Aryl-sulfate sulfotransferase</fullName>
    </submittedName>
</protein>
<keyword evidence="1" id="KW-1133">Transmembrane helix</keyword>
<reference evidence="3" key="1">
    <citation type="submission" date="2021-03" db="EMBL/GenBank/DDBJ databases">
        <title>Comparative Genomics and Metabolomics in the genus Turicibacter.</title>
        <authorList>
            <person name="Maki J."/>
            <person name="Looft T."/>
        </authorList>
    </citation>
    <scope>NUCLEOTIDE SEQUENCE</scope>
    <source>
        <strain evidence="3">ISU324</strain>
    </source>
</reference>
<dbReference type="InterPro" id="IPR035391">
    <property type="entry name" value="Arylsulfotran_N"/>
</dbReference>
<dbReference type="RefSeq" id="WP_212724807.1">
    <property type="nucleotide sequence ID" value="NZ_CP071250.1"/>
</dbReference>
<dbReference type="EMBL" id="CP071250">
    <property type="protein sequence ID" value="UUF07590.1"/>
    <property type="molecule type" value="Genomic_DNA"/>
</dbReference>
<dbReference type="InterPro" id="IPR038477">
    <property type="entry name" value="ASST_N_sf"/>
</dbReference>
<keyword evidence="1" id="KW-0472">Membrane</keyword>
<evidence type="ECO:0000259" key="2">
    <source>
        <dbReference type="Pfam" id="PF17425"/>
    </source>
</evidence>
<sequence>MKKSYRQYLLGCICLIIAALVLFLYHSNSPSVEQVQDTLTYQQEIDSTLSETITNGTYTLEQPFVILNPYGNAPLSALIAFSTEKETSVTITVAGKDEQSTFTHEFGQATSHLIPVYGLYADSLNQITLTLSDGRTQTIEIQTDPLPENLTLPSSVYADKSKLENDLYFVTPSSEGYTAAYDINGDVRWYLTSKNVWDVKRLENGNLLLSSDRTMAPPYYMTGLMEMDLLGKVYVEYVLEAGYHHDAIELPNGNLLIAGNNPDRMTVEDYVVELDRTTGQVIKSWDLTSILPTEAAKSENWTEHDWFHNNSVDFDEANQAIILSGRHQDAVISIDYKTGDLNWIVGDSTGWPEEMQHYFFTPIGENFEWQWSQHSAKIFPSGDLAIFDNGNNRSKNPYNYVNPNNNYSRGVIYHLDTNNMTIEQVFEYGKERGSSFYSPYISEIDYLGANHYLIHSGGIGSINGEALNQPAFFYENANLSSQTVEVLDGERIFELDLPSHFYRASKLSLYTDSNNYSLTPGKRVGTLGETKTLPIKVKGLRFNKNELGEEYQIKLTQESDRLILTGNFKEGQKVKLILNKLGDQRVYDIRITTTAYTAMCVDLFNPDQVTNADRLSITKYVNAEGLLGQYELYLEVDNIVYPLHQSVTFQ</sequence>
<dbReference type="PANTHER" id="PTHR35340">
    <property type="entry name" value="PQQ ENZYME REPEAT PROTEIN-RELATED"/>
    <property type="match status" value="1"/>
</dbReference>
<dbReference type="InterPro" id="IPR053143">
    <property type="entry name" value="Arylsulfate_ST"/>
</dbReference>
<keyword evidence="1" id="KW-0812">Transmembrane</keyword>
<evidence type="ECO:0000256" key="1">
    <source>
        <dbReference type="SAM" id="Phobius"/>
    </source>
</evidence>